<keyword evidence="8 10" id="KW-0012">Acyltransferase</keyword>
<protein>
    <recommendedName>
        <fullName evidence="4 10">Phosphate propanoyltransferase</fullName>
        <ecNumber evidence="3 10">2.3.1.222</ecNumber>
    </recommendedName>
</protein>
<dbReference type="EMBL" id="WJBE01000004">
    <property type="protein sequence ID" value="MBC3899126.1"/>
    <property type="molecule type" value="Genomic_DNA"/>
</dbReference>
<proteinExistence type="inferred from homology"/>
<evidence type="ECO:0000256" key="2">
    <source>
        <dbReference type="ARBA" id="ARBA00007342"/>
    </source>
</evidence>
<dbReference type="Proteomes" id="UP000622405">
    <property type="component" value="Unassembled WGS sequence"/>
</dbReference>
<comment type="pathway">
    <text evidence="10">Polyol metabolism; 1,2-propanediol degradation.</text>
</comment>
<comment type="catalytic activity">
    <reaction evidence="9 10">
        <text>propanoyl-CoA + phosphate = propanoyl phosphate + CoA</text>
        <dbReference type="Rhea" id="RHEA:28046"/>
        <dbReference type="ChEBI" id="CHEBI:43474"/>
        <dbReference type="ChEBI" id="CHEBI:57287"/>
        <dbReference type="ChEBI" id="CHEBI:57392"/>
        <dbReference type="ChEBI" id="CHEBI:58933"/>
        <dbReference type="EC" id="2.3.1.222"/>
    </reaction>
</comment>
<dbReference type="PANTHER" id="PTHR39453:SF1">
    <property type="entry name" value="PHOSPHATE PROPANOYLTRANSFERASE"/>
    <property type="match status" value="1"/>
</dbReference>
<sequence>MSEQLERIVEVIYKKICARLKSLGYIEIEASGRHVHLSRKAIEELFGTGYQLTKIKPLSQPGQFVSAERVTLIGPKGQLSNVVVLGPERAHSQIEVSKTDAKILGISAPIQESGKIQGTAAIEISANGNKVQLNQGVLVAERHIHMSLADAASLVLKDGDQVDVEVNSERPVIFKDVKLRVSEQYDTYMHIDYDEANACNLTGKTFGLIIKK</sequence>
<accession>A0ABR6YVA3</accession>
<dbReference type="RefSeq" id="WP_186893679.1">
    <property type="nucleotide sequence ID" value="NZ_WJBE01000004.1"/>
</dbReference>
<evidence type="ECO:0000256" key="8">
    <source>
        <dbReference type="ARBA" id="ARBA00023315"/>
    </source>
</evidence>
<evidence type="ECO:0000256" key="7">
    <source>
        <dbReference type="ARBA" id="ARBA00022833"/>
    </source>
</evidence>
<evidence type="ECO:0000256" key="3">
    <source>
        <dbReference type="ARBA" id="ARBA00012206"/>
    </source>
</evidence>
<dbReference type="Pfam" id="PF06130">
    <property type="entry name" value="PTAC"/>
    <property type="match status" value="1"/>
</dbReference>
<keyword evidence="5 10" id="KW-0808">Transferase</keyword>
<dbReference type="PIRSF" id="PIRSF010130">
    <property type="entry name" value="PduL"/>
    <property type="match status" value="1"/>
</dbReference>
<comment type="cofactor">
    <cofactor evidence="1">
        <name>Zn(2+)</name>
        <dbReference type="ChEBI" id="CHEBI:29105"/>
    </cofactor>
</comment>
<reference evidence="11 12" key="1">
    <citation type="journal article" date="2020" name="mSystems">
        <title>Defining Genomic and Predicted Metabolic Features of the Acetobacterium Genus.</title>
        <authorList>
            <person name="Ross D.E."/>
            <person name="Marshall C.W."/>
            <person name="Gulliver D."/>
            <person name="May H.D."/>
            <person name="Norman R.S."/>
        </authorList>
    </citation>
    <scope>NUCLEOTIDE SEQUENCE [LARGE SCALE GENOMIC DNA]</scope>
    <source>
        <strain evidence="11 12">DSM 4132</strain>
    </source>
</reference>
<dbReference type="EC" id="2.3.1.222" evidence="3 10"/>
<evidence type="ECO:0000256" key="5">
    <source>
        <dbReference type="ARBA" id="ARBA00022679"/>
    </source>
</evidence>
<evidence type="ECO:0000313" key="11">
    <source>
        <dbReference type="EMBL" id="MBC3899126.1"/>
    </source>
</evidence>
<evidence type="ECO:0000256" key="1">
    <source>
        <dbReference type="ARBA" id="ARBA00001947"/>
    </source>
</evidence>
<evidence type="ECO:0000256" key="6">
    <source>
        <dbReference type="ARBA" id="ARBA00022723"/>
    </source>
</evidence>
<dbReference type="InterPro" id="IPR008300">
    <property type="entry name" value="PTAC"/>
</dbReference>
<evidence type="ECO:0000313" key="12">
    <source>
        <dbReference type="Proteomes" id="UP000622405"/>
    </source>
</evidence>
<evidence type="ECO:0000256" key="10">
    <source>
        <dbReference type="PIRNR" id="PIRNR010130"/>
    </source>
</evidence>
<keyword evidence="6" id="KW-0479">Metal-binding</keyword>
<dbReference type="NCBIfam" id="NF011652">
    <property type="entry name" value="PRK15070.1"/>
    <property type="match status" value="1"/>
</dbReference>
<organism evidence="11 12">
    <name type="scientific">Acetobacterium malicum</name>
    <dbReference type="NCBI Taxonomy" id="52692"/>
    <lineage>
        <taxon>Bacteria</taxon>
        <taxon>Bacillati</taxon>
        <taxon>Bacillota</taxon>
        <taxon>Clostridia</taxon>
        <taxon>Eubacteriales</taxon>
        <taxon>Eubacteriaceae</taxon>
        <taxon>Acetobacterium</taxon>
    </lineage>
</organism>
<evidence type="ECO:0000256" key="4">
    <source>
        <dbReference type="ARBA" id="ARBA00020837"/>
    </source>
</evidence>
<comment type="function">
    <text evidence="10">Involved in 1,2-propanediol (1,2-PD) degradation by catalyzing the conversion of propanoyl-CoA to propanoyl-phosphate.</text>
</comment>
<keyword evidence="12" id="KW-1185">Reference proteome</keyword>
<comment type="similarity">
    <text evidence="2 10">Belongs to the PduL family.</text>
</comment>
<keyword evidence="7" id="KW-0862">Zinc</keyword>
<comment type="caution">
    <text evidence="11">The sequence shown here is derived from an EMBL/GenBank/DDBJ whole genome shotgun (WGS) entry which is preliminary data.</text>
</comment>
<name>A0ABR6YVA3_9FIRM</name>
<dbReference type="PANTHER" id="PTHR39453">
    <property type="entry name" value="PHOSPHATE PROPANOYLTRANSFERASE"/>
    <property type="match status" value="1"/>
</dbReference>
<gene>
    <name evidence="11" type="primary">pduL</name>
    <name evidence="11" type="ORF">GH811_05790</name>
</gene>
<dbReference type="GO" id="GO:0016746">
    <property type="term" value="F:acyltransferase activity"/>
    <property type="evidence" value="ECO:0007669"/>
    <property type="project" value="UniProtKB-KW"/>
</dbReference>
<evidence type="ECO:0000256" key="9">
    <source>
        <dbReference type="ARBA" id="ARBA00047589"/>
    </source>
</evidence>